<accession>J9F1I2</accession>
<dbReference type="EMBL" id="ADBV01000050">
    <property type="protein sequence ID" value="EJW88751.1"/>
    <property type="molecule type" value="Genomic_DNA"/>
</dbReference>
<reference evidence="2" key="1">
    <citation type="submission" date="2012-08" db="EMBL/GenBank/DDBJ databases">
        <title>The Genome Sequence of Wuchereria bancrofti.</title>
        <authorList>
            <person name="Nutman T.B."/>
            <person name="Fink D.L."/>
            <person name="Russ C."/>
            <person name="Young S."/>
            <person name="Zeng Q."/>
            <person name="Koehrsen M."/>
            <person name="Alvarado L."/>
            <person name="Berlin A."/>
            <person name="Chapman S.B."/>
            <person name="Chen Z."/>
            <person name="Freedman E."/>
            <person name="Gellesch M."/>
            <person name="Goldberg J."/>
            <person name="Griggs A."/>
            <person name="Gujja S."/>
            <person name="Heilman E.R."/>
            <person name="Heiman D."/>
            <person name="Hepburn T."/>
            <person name="Howarth C."/>
            <person name="Jen D."/>
            <person name="Larson L."/>
            <person name="Lewis B."/>
            <person name="Mehta T."/>
            <person name="Park D."/>
            <person name="Pearson M."/>
            <person name="Roberts A."/>
            <person name="Saif S."/>
            <person name="Shea T."/>
            <person name="Shenoy N."/>
            <person name="Sisk P."/>
            <person name="Stolte C."/>
            <person name="Sykes S."/>
            <person name="Walk T."/>
            <person name="White J."/>
            <person name="Yandava C."/>
            <person name="Haas B."/>
            <person name="Henn M.R."/>
            <person name="Nusbaum C."/>
            <person name="Birren B."/>
        </authorList>
    </citation>
    <scope>NUCLEOTIDE SEQUENCE [LARGE SCALE GENOMIC DNA]</scope>
    <source>
        <strain evidence="2">NA</strain>
    </source>
</reference>
<organism evidence="1 2">
    <name type="scientific">Wuchereria bancrofti</name>
    <dbReference type="NCBI Taxonomy" id="6293"/>
    <lineage>
        <taxon>Eukaryota</taxon>
        <taxon>Metazoa</taxon>
        <taxon>Ecdysozoa</taxon>
        <taxon>Nematoda</taxon>
        <taxon>Chromadorea</taxon>
        <taxon>Rhabditida</taxon>
        <taxon>Spirurina</taxon>
        <taxon>Spiruromorpha</taxon>
        <taxon>Filarioidea</taxon>
        <taxon>Onchocercidae</taxon>
        <taxon>Wuchereria</taxon>
    </lineage>
</organism>
<protein>
    <submittedName>
        <fullName evidence="1">Uncharacterized protein</fullName>
    </submittedName>
</protein>
<evidence type="ECO:0000313" key="1">
    <source>
        <dbReference type="EMBL" id="EJW88751.1"/>
    </source>
</evidence>
<gene>
    <name evidence="1" type="ORF">WUBG_00338</name>
</gene>
<name>J9F1I2_WUCBA</name>
<sequence>MGSVWGAQLIIKCGPEAKVHNSMSGYIFGSAALKHVVYSKSKALSKLVKYGTDTETAAHQQEIIAECLQEKELIRMVLVQDKSGHKQYTEENYETAECELELTESVRENLRNAVEDLE</sequence>
<evidence type="ECO:0000313" key="2">
    <source>
        <dbReference type="Proteomes" id="UP000004810"/>
    </source>
</evidence>
<proteinExistence type="predicted"/>
<dbReference type="AlphaFoldDB" id="J9F1I2"/>
<dbReference type="Proteomes" id="UP000004810">
    <property type="component" value="Unassembled WGS sequence"/>
</dbReference>
<comment type="caution">
    <text evidence="1">The sequence shown here is derived from an EMBL/GenBank/DDBJ whole genome shotgun (WGS) entry which is preliminary data.</text>
</comment>